<evidence type="ECO:0000313" key="1">
    <source>
        <dbReference type="Proteomes" id="UP000095282"/>
    </source>
</evidence>
<dbReference type="AlphaFoldDB" id="A0A1I7TIN0"/>
<dbReference type="Proteomes" id="UP000095282">
    <property type="component" value="Unplaced"/>
</dbReference>
<protein>
    <submittedName>
        <fullName evidence="2">Secreted protein</fullName>
    </submittedName>
</protein>
<sequence>MSCKRNSLFPHMSNRFWFSSLLSCALTNAVESRRRRKRRSLKNHFSREKISSMNFQLDFSMGDEKK</sequence>
<keyword evidence="1" id="KW-1185">Reference proteome</keyword>
<proteinExistence type="predicted"/>
<dbReference type="WBParaSite" id="Csp11.Scaffold623.g6309.t1">
    <property type="protein sequence ID" value="Csp11.Scaffold623.g6309.t1"/>
    <property type="gene ID" value="Csp11.Scaffold623.g6309"/>
</dbReference>
<accession>A0A1I7TIN0</accession>
<organism evidence="1 2">
    <name type="scientific">Caenorhabditis tropicalis</name>
    <dbReference type="NCBI Taxonomy" id="1561998"/>
    <lineage>
        <taxon>Eukaryota</taxon>
        <taxon>Metazoa</taxon>
        <taxon>Ecdysozoa</taxon>
        <taxon>Nematoda</taxon>
        <taxon>Chromadorea</taxon>
        <taxon>Rhabditida</taxon>
        <taxon>Rhabditina</taxon>
        <taxon>Rhabditomorpha</taxon>
        <taxon>Rhabditoidea</taxon>
        <taxon>Rhabditidae</taxon>
        <taxon>Peloderinae</taxon>
        <taxon>Caenorhabditis</taxon>
    </lineage>
</organism>
<evidence type="ECO:0000313" key="2">
    <source>
        <dbReference type="WBParaSite" id="Csp11.Scaffold623.g6309.t1"/>
    </source>
</evidence>
<name>A0A1I7TIN0_9PELO</name>
<reference evidence="2" key="1">
    <citation type="submission" date="2016-11" db="UniProtKB">
        <authorList>
            <consortium name="WormBaseParasite"/>
        </authorList>
    </citation>
    <scope>IDENTIFICATION</scope>
</reference>